<dbReference type="InterPro" id="IPR006115">
    <property type="entry name" value="6PGDH_NADP-bd"/>
</dbReference>
<dbReference type="Proteomes" id="UP001241758">
    <property type="component" value="Unassembled WGS sequence"/>
</dbReference>
<evidence type="ECO:0000259" key="4">
    <source>
        <dbReference type="Pfam" id="PF21761"/>
    </source>
</evidence>
<keyword evidence="2" id="KW-0560">Oxidoreductase</keyword>
<dbReference type="Pfam" id="PF03446">
    <property type="entry name" value="NAD_binding_2"/>
    <property type="match status" value="1"/>
</dbReference>
<comment type="caution">
    <text evidence="5">The sequence shown here is derived from an EMBL/GenBank/DDBJ whole genome shotgun (WGS) entry which is preliminary data.</text>
</comment>
<evidence type="ECO:0000313" key="6">
    <source>
        <dbReference type="Proteomes" id="UP001241758"/>
    </source>
</evidence>
<gene>
    <name evidence="5" type="ORF">QLQ12_32900</name>
</gene>
<evidence type="ECO:0000313" key="5">
    <source>
        <dbReference type="EMBL" id="MDI6103418.1"/>
    </source>
</evidence>
<evidence type="ECO:0000259" key="3">
    <source>
        <dbReference type="Pfam" id="PF03446"/>
    </source>
</evidence>
<dbReference type="InterPro" id="IPR048666">
    <property type="entry name" value="RedAm-like_C"/>
</dbReference>
<dbReference type="Gene3D" id="1.10.1040.10">
    <property type="entry name" value="N-(1-d-carboxylethyl)-l-norvaline Dehydrogenase, domain 2"/>
    <property type="match status" value="1"/>
</dbReference>
<reference evidence="5 6" key="1">
    <citation type="submission" date="2023-05" db="EMBL/GenBank/DDBJ databases">
        <title>Actinoplanes sp. NEAU-A12 genome sequencing.</title>
        <authorList>
            <person name="Wang Z.-S."/>
        </authorList>
    </citation>
    <scope>NUCLEOTIDE SEQUENCE [LARGE SCALE GENOMIC DNA]</scope>
    <source>
        <strain evidence="5 6">NEAU-A12</strain>
    </source>
</reference>
<protein>
    <submittedName>
        <fullName evidence="5">NAD(P)-binding domain-containing protein</fullName>
    </submittedName>
</protein>
<dbReference type="InterPro" id="IPR051265">
    <property type="entry name" value="HIBADH-related_NP60_sf"/>
</dbReference>
<feature type="domain" description="6-phosphogluconate dehydrogenase NADP-binding" evidence="3">
    <location>
        <begin position="2"/>
        <end position="149"/>
    </location>
</feature>
<dbReference type="InterPro" id="IPR036291">
    <property type="entry name" value="NAD(P)-bd_dom_sf"/>
</dbReference>
<name>A0ABT6WUJ0_9ACTN</name>
<organism evidence="5 6">
    <name type="scientific">Actinoplanes sandaracinus</name>
    <dbReference type="NCBI Taxonomy" id="3045177"/>
    <lineage>
        <taxon>Bacteria</taxon>
        <taxon>Bacillati</taxon>
        <taxon>Actinomycetota</taxon>
        <taxon>Actinomycetes</taxon>
        <taxon>Micromonosporales</taxon>
        <taxon>Micromonosporaceae</taxon>
        <taxon>Actinoplanes</taxon>
    </lineage>
</organism>
<evidence type="ECO:0000256" key="2">
    <source>
        <dbReference type="ARBA" id="ARBA00023002"/>
    </source>
</evidence>
<dbReference type="SUPFAM" id="SSF51735">
    <property type="entry name" value="NAD(P)-binding Rossmann-fold domains"/>
    <property type="match status" value="1"/>
</dbReference>
<dbReference type="PANTHER" id="PTHR43580">
    <property type="entry name" value="OXIDOREDUCTASE GLYR1-RELATED"/>
    <property type="match status" value="1"/>
</dbReference>
<feature type="domain" description="NADPH-dependent reductive aminase-like C-terminal" evidence="4">
    <location>
        <begin position="157"/>
        <end position="283"/>
    </location>
</feature>
<keyword evidence="6" id="KW-1185">Reference proteome</keyword>
<dbReference type="InterPro" id="IPR015815">
    <property type="entry name" value="HIBADH-related"/>
</dbReference>
<proteinExistence type="inferred from homology"/>
<dbReference type="EMBL" id="JASCTH010000025">
    <property type="protein sequence ID" value="MDI6103418.1"/>
    <property type="molecule type" value="Genomic_DNA"/>
</dbReference>
<dbReference type="RefSeq" id="WP_282764505.1">
    <property type="nucleotide sequence ID" value="NZ_JASCTH010000025.1"/>
</dbReference>
<sequence>MTVLGLGMMGTALAGAFLDGGHPVTVWNRTPGRAAPLTDRGAVYAGSLAEAVEASPLVVICVRDYRAVRSVLEPAEALLAGRTLVNLTSGTSEEARATAGWAAGIGARYLDGAIMMTPPGIGQPHAAILYGGSRELFDEHEATLARLGGGTTRLSDDHGIPALYDVALLGLMWGTLNSFLHALALVGTEKVEATTFLPFATSWLGGVATFLPDLARQVDEGAYPAHDATLETHLSPIHHLVHESEVRGVDTALPRSFRALAERGVAEGHAKSSYAALIEQFRRPAG</sequence>
<dbReference type="Gene3D" id="3.40.50.720">
    <property type="entry name" value="NAD(P)-binding Rossmann-like Domain"/>
    <property type="match status" value="1"/>
</dbReference>
<accession>A0ABT6WUJ0</accession>
<dbReference type="PANTHER" id="PTHR43580:SF2">
    <property type="entry name" value="CYTOKINE-LIKE NUCLEAR FACTOR N-PAC"/>
    <property type="match status" value="1"/>
</dbReference>
<dbReference type="PIRSF" id="PIRSF000103">
    <property type="entry name" value="HIBADH"/>
    <property type="match status" value="1"/>
</dbReference>
<evidence type="ECO:0000256" key="1">
    <source>
        <dbReference type="ARBA" id="ARBA00009080"/>
    </source>
</evidence>
<dbReference type="InterPro" id="IPR013328">
    <property type="entry name" value="6PGD_dom2"/>
</dbReference>
<comment type="similarity">
    <text evidence="1">Belongs to the HIBADH-related family.</text>
</comment>
<dbReference type="Pfam" id="PF21761">
    <property type="entry name" value="RedAm-like_C"/>
    <property type="match status" value="1"/>
</dbReference>